<dbReference type="InterPro" id="IPR005174">
    <property type="entry name" value="KIB1-4_b-propeller"/>
</dbReference>
<evidence type="ECO:0000259" key="3">
    <source>
        <dbReference type="Pfam" id="PF13976"/>
    </source>
</evidence>
<evidence type="ECO:0000259" key="2">
    <source>
        <dbReference type="Pfam" id="PF07727"/>
    </source>
</evidence>
<dbReference type="EMBL" id="BKCJ010005118">
    <property type="protein sequence ID" value="GEU65004.1"/>
    <property type="molecule type" value="Genomic_DNA"/>
</dbReference>
<feature type="domain" description="GAG-pre-integrase" evidence="3">
    <location>
        <begin position="20"/>
        <end position="93"/>
    </location>
</feature>
<dbReference type="AlphaFoldDB" id="A0A6L2LXE8"/>
<evidence type="ECO:0000259" key="1">
    <source>
        <dbReference type="Pfam" id="PF03478"/>
    </source>
</evidence>
<proteinExistence type="predicted"/>
<dbReference type="Pfam" id="PF13976">
    <property type="entry name" value="gag_pre-integrs"/>
    <property type="match status" value="1"/>
</dbReference>
<name>A0A6L2LXE8_TANCI</name>
<gene>
    <name evidence="4" type="ORF">Tci_036982</name>
</gene>
<organism evidence="4">
    <name type="scientific">Tanacetum cinerariifolium</name>
    <name type="common">Dalmatian daisy</name>
    <name type="synonym">Chrysanthemum cinerariifolium</name>
    <dbReference type="NCBI Taxonomy" id="118510"/>
    <lineage>
        <taxon>Eukaryota</taxon>
        <taxon>Viridiplantae</taxon>
        <taxon>Streptophyta</taxon>
        <taxon>Embryophyta</taxon>
        <taxon>Tracheophyta</taxon>
        <taxon>Spermatophyta</taxon>
        <taxon>Magnoliopsida</taxon>
        <taxon>eudicotyledons</taxon>
        <taxon>Gunneridae</taxon>
        <taxon>Pentapetalae</taxon>
        <taxon>asterids</taxon>
        <taxon>campanulids</taxon>
        <taxon>Asterales</taxon>
        <taxon>Asteraceae</taxon>
        <taxon>Asteroideae</taxon>
        <taxon>Anthemideae</taxon>
        <taxon>Anthemidinae</taxon>
        <taxon>Tanacetum</taxon>
    </lineage>
</organism>
<dbReference type="PANTHER" id="PTHR44259:SF114">
    <property type="entry name" value="OS06G0707300 PROTEIN"/>
    <property type="match status" value="1"/>
</dbReference>
<dbReference type="InterPro" id="IPR050942">
    <property type="entry name" value="F-box_BR-signaling"/>
</dbReference>
<comment type="caution">
    <text evidence="4">The sequence shown here is derived from an EMBL/GenBank/DDBJ whole genome shotgun (WGS) entry which is preliminary data.</text>
</comment>
<dbReference type="Pfam" id="PF03478">
    <property type="entry name" value="Beta-prop_KIB1-4"/>
    <property type="match status" value="1"/>
</dbReference>
<protein>
    <recommendedName>
        <fullName evidence="5">DUF295 domain-containing protein</fullName>
    </recommendedName>
</protein>
<reference evidence="4" key="1">
    <citation type="journal article" date="2019" name="Sci. Rep.">
        <title>Draft genome of Tanacetum cinerariifolium, the natural source of mosquito coil.</title>
        <authorList>
            <person name="Yamashiro T."/>
            <person name="Shiraishi A."/>
            <person name="Satake H."/>
            <person name="Nakayama K."/>
        </authorList>
    </citation>
    <scope>NUCLEOTIDE SEQUENCE</scope>
</reference>
<evidence type="ECO:0000313" key="4">
    <source>
        <dbReference type="EMBL" id="GEU65004.1"/>
    </source>
</evidence>
<feature type="domain" description="KIB1-4 beta-propeller" evidence="1">
    <location>
        <begin position="453"/>
        <end position="690"/>
    </location>
</feature>
<dbReference type="PANTHER" id="PTHR44259">
    <property type="entry name" value="OS07G0183000 PROTEIN-RELATED"/>
    <property type="match status" value="1"/>
</dbReference>
<feature type="domain" description="Reverse transcriptase Ty1/copia-type" evidence="2">
    <location>
        <begin position="235"/>
        <end position="374"/>
    </location>
</feature>
<dbReference type="InterPro" id="IPR025724">
    <property type="entry name" value="GAG-pre-integrase_dom"/>
</dbReference>
<sequence length="718" mass="82685">MLLELRSIFEKQARVESNGIYEIDMHDLVPNVNSIYNVRTKRAKHNLDSTYLWYCRLAHISKKRIEKLQHEGLLKSTDDESFDKCVSCLSIKMTRKSFPRRLERATDLLGIIHTDVCGPLRHVPRQESATRILNMVLTNKVDKTLYELCYGKVSNLSYLKAELFEINLITQEVNGRAIDLEEIQDEDTSPSDITSKNPMEVEGFEPPKEEVIPIRRGSYKWIDAINVEVQSMIDNMVWVLVDLPLGCKTVGSKWIFKKKTDMDGIVHTYKARLLAKVYTHLYGVDYKETFSRVTNIRAIRILIFIAAYYDYEIWQMDVKTAFLNGYSNEDIYMVQPKGFVDPNLPRKVCKLQSFIYGLKQASSSWNKRFDKEIKRVCKSWHSAAVLATKGNEPPSRLPSFMLSKTKGDEEFPKLSHLSKEAIPMTILAAKGNGPPSRLPSLMLLEKKGEEEFHDLFLLSNETIRKIRLPEIDTFPRFLETSGWDIGISKMVFLAPTSLVLVLWGCSWKLGFCRIGDKKWTHVDKGWHGTIEDITFYNGRVYSFDCNCHIRAWDVYGEDPTQIVNVSKFPEDDDYDEYINGAAYIIGLDDEERKRLLVVLRKGMCNDDTEQHNETYLTKNFQVFEYDLASEKWFKVEDLGSKALFVGFNSLFWIEEDPAGAIKGNCIYFTDDADEIYAFSKSGGGRDMGIYHLFDGAIESHFVEESCSHLTSPIWLQSI</sequence>
<dbReference type="InterPro" id="IPR013103">
    <property type="entry name" value="RVT_2"/>
</dbReference>
<accession>A0A6L2LXE8</accession>
<evidence type="ECO:0008006" key="5">
    <source>
        <dbReference type="Google" id="ProtNLM"/>
    </source>
</evidence>
<dbReference type="Pfam" id="PF07727">
    <property type="entry name" value="RVT_2"/>
    <property type="match status" value="1"/>
</dbReference>